<dbReference type="HOGENOM" id="CLU_035730_2_1_1"/>
<dbReference type="KEGG" id="acs:100556950"/>
<dbReference type="Gene3D" id="3.40.33.10">
    <property type="entry name" value="CAP"/>
    <property type="match status" value="1"/>
</dbReference>
<dbReference type="InterPro" id="IPR042076">
    <property type="entry name" value="Crisp-like_dom"/>
</dbReference>
<dbReference type="GeneTree" id="ENSGT00940000156439"/>
<sequence>MNKSVRINGHKMLLLSVLLPLAAVLQQALGKTIVSKMSPKKQLEILDHINDVRRNVEPTASNMMKMVWSDEASASAGKWVSQCHFRNSPKEERISNNVVCGETLSQTMTPSSWPDVIQSWASTKHNFKYGIGPIDPKKNIYSYTQLIWYNSHMVGCALAYCKGNSYPYLYSCHFCPSGNIQDKIAAPYKEGPSCADCPSDCDDKLCTNACPYKNVYSECEKMKNLFSCESNVMVDNCQALCRCPDQVS</sequence>
<dbReference type="SMART" id="SM00198">
    <property type="entry name" value="SCP"/>
    <property type="match status" value="1"/>
</dbReference>
<dbReference type="SUPFAM" id="SSF55797">
    <property type="entry name" value="PR-1-like"/>
    <property type="match status" value="1"/>
</dbReference>
<dbReference type="PROSITE" id="PS51670">
    <property type="entry name" value="SHKT"/>
    <property type="match status" value="1"/>
</dbReference>
<reference evidence="6" key="2">
    <citation type="submission" date="2025-08" db="UniProtKB">
        <authorList>
            <consortium name="Ensembl"/>
        </authorList>
    </citation>
    <scope>IDENTIFICATION</scope>
</reference>
<feature type="chain" id="PRO_5003413565" description="ShKT domain-containing protein" evidence="4">
    <location>
        <begin position="31"/>
        <end position="248"/>
    </location>
</feature>
<dbReference type="RefSeq" id="XP_062840508.1">
    <property type="nucleotide sequence ID" value="XM_062984438.1"/>
</dbReference>
<protein>
    <recommendedName>
        <fullName evidence="5">ShKT domain-containing protein</fullName>
    </recommendedName>
</protein>
<dbReference type="OrthoDB" id="9045175at2759"/>
<reference evidence="6" key="3">
    <citation type="submission" date="2025-09" db="UniProtKB">
        <authorList>
            <consortium name="Ensembl"/>
        </authorList>
    </citation>
    <scope>IDENTIFICATION</scope>
</reference>
<dbReference type="InterPro" id="IPR001283">
    <property type="entry name" value="CRISP-related"/>
</dbReference>
<dbReference type="STRING" id="28377.ENSACAP00000012121"/>
<evidence type="ECO:0000256" key="4">
    <source>
        <dbReference type="SAM" id="SignalP"/>
    </source>
</evidence>
<feature type="disulfide bond" evidence="3">
    <location>
        <begin position="228"/>
        <end position="241"/>
    </location>
</feature>
<dbReference type="Proteomes" id="UP000001646">
    <property type="component" value="Chromosome 1"/>
</dbReference>
<dbReference type="PRINTS" id="PR00837">
    <property type="entry name" value="V5TPXLIKE"/>
</dbReference>
<accession>G1KM71</accession>
<evidence type="ECO:0000256" key="1">
    <source>
        <dbReference type="ARBA" id="ARBA00009923"/>
    </source>
</evidence>
<evidence type="ECO:0000256" key="3">
    <source>
        <dbReference type="PROSITE-ProRule" id="PRU01005"/>
    </source>
</evidence>
<comment type="caution">
    <text evidence="3">Lacks conserved residue(s) required for the propagation of feature annotation.</text>
</comment>
<dbReference type="InterPro" id="IPR035940">
    <property type="entry name" value="CAP_sf"/>
</dbReference>
<dbReference type="AlphaFoldDB" id="G1KM71"/>
<dbReference type="RefSeq" id="XP_062840505.1">
    <property type="nucleotide sequence ID" value="XM_062984435.1"/>
</dbReference>
<evidence type="ECO:0000313" key="7">
    <source>
        <dbReference type="Proteomes" id="UP000001646"/>
    </source>
</evidence>
<dbReference type="GO" id="GO:0006952">
    <property type="term" value="P:defense response"/>
    <property type="evidence" value="ECO:0007669"/>
    <property type="project" value="UniProtKB-ARBA"/>
</dbReference>
<dbReference type="FunFam" id="3.40.33.10:FF:000005">
    <property type="entry name" value="Cysteine-rich secretory protein 2"/>
    <property type="match status" value="1"/>
</dbReference>
<feature type="domain" description="ShKT" evidence="5">
    <location>
        <begin position="210"/>
        <end position="243"/>
    </location>
</feature>
<keyword evidence="7" id="KW-1185">Reference proteome</keyword>
<evidence type="ECO:0000313" key="6">
    <source>
        <dbReference type="Ensembl" id="ENSACAP00000012121.3"/>
    </source>
</evidence>
<dbReference type="Pfam" id="PF08562">
    <property type="entry name" value="Crisp"/>
    <property type="match status" value="1"/>
</dbReference>
<dbReference type="GeneID" id="100556950"/>
<dbReference type="Ensembl" id="ENSACAT00000012366.4">
    <property type="protein sequence ID" value="ENSACAP00000012121.3"/>
    <property type="gene ID" value="ENSACAG00000012361.4"/>
</dbReference>
<dbReference type="InterPro" id="IPR014044">
    <property type="entry name" value="CAP_dom"/>
</dbReference>
<organism evidence="6 7">
    <name type="scientific">Anolis carolinensis</name>
    <name type="common">Green anole</name>
    <name type="synonym">American chameleon</name>
    <dbReference type="NCBI Taxonomy" id="28377"/>
    <lineage>
        <taxon>Eukaryota</taxon>
        <taxon>Metazoa</taxon>
        <taxon>Chordata</taxon>
        <taxon>Craniata</taxon>
        <taxon>Vertebrata</taxon>
        <taxon>Euteleostomi</taxon>
        <taxon>Lepidosauria</taxon>
        <taxon>Squamata</taxon>
        <taxon>Bifurcata</taxon>
        <taxon>Unidentata</taxon>
        <taxon>Episquamata</taxon>
        <taxon>Toxicofera</taxon>
        <taxon>Iguania</taxon>
        <taxon>Dactyloidae</taxon>
        <taxon>Anolis</taxon>
    </lineage>
</organism>
<dbReference type="FunFam" id="1.10.10.740:FF:000001">
    <property type="entry name" value="Cysteine-rich secretory protein 2"/>
    <property type="match status" value="1"/>
</dbReference>
<feature type="disulfide bond" evidence="3">
    <location>
        <begin position="219"/>
        <end position="237"/>
    </location>
</feature>
<dbReference type="PANTHER" id="PTHR10334">
    <property type="entry name" value="CYSTEINE-RICH SECRETORY PROTEIN-RELATED"/>
    <property type="match status" value="1"/>
</dbReference>
<keyword evidence="4" id="KW-0732">Signal</keyword>
<dbReference type="eggNOG" id="KOG3017">
    <property type="taxonomic scope" value="Eukaryota"/>
</dbReference>
<feature type="signal peptide" evidence="4">
    <location>
        <begin position="1"/>
        <end position="30"/>
    </location>
</feature>
<dbReference type="Bgee" id="ENSACAG00000012361">
    <property type="expression patterns" value="Expressed in ovary and 1 other cell type or tissue"/>
</dbReference>
<name>G1KM71_ANOCA</name>
<evidence type="ECO:0000256" key="2">
    <source>
        <dbReference type="ARBA" id="ARBA00023157"/>
    </source>
</evidence>
<evidence type="ECO:0000259" key="5">
    <source>
        <dbReference type="PROSITE" id="PS51670"/>
    </source>
</evidence>
<dbReference type="Pfam" id="PF00188">
    <property type="entry name" value="CAP"/>
    <property type="match status" value="1"/>
</dbReference>
<dbReference type="Gene3D" id="1.10.10.740">
    <property type="entry name" value="Crisp domain"/>
    <property type="match status" value="1"/>
</dbReference>
<dbReference type="InParanoid" id="G1KM71"/>
<dbReference type="InterPro" id="IPR003582">
    <property type="entry name" value="ShKT_dom"/>
</dbReference>
<gene>
    <name evidence="6" type="primary">LOC100556950</name>
</gene>
<keyword evidence="2 3" id="KW-1015">Disulfide bond</keyword>
<dbReference type="SUPFAM" id="SSF57546">
    <property type="entry name" value="Crisp domain-like"/>
    <property type="match status" value="1"/>
</dbReference>
<proteinExistence type="inferred from homology"/>
<dbReference type="GO" id="GO:0005615">
    <property type="term" value="C:extracellular space"/>
    <property type="evidence" value="ECO:0000318"/>
    <property type="project" value="GO_Central"/>
</dbReference>
<reference evidence="6 7" key="1">
    <citation type="submission" date="2009-12" db="EMBL/GenBank/DDBJ databases">
        <title>The Genome Sequence of Anolis carolinensis (Green Anole Lizard).</title>
        <authorList>
            <consortium name="The Genome Sequencing Platform"/>
            <person name="Di Palma F."/>
            <person name="Alfoldi J."/>
            <person name="Heiman D."/>
            <person name="Young S."/>
            <person name="Grabherr M."/>
            <person name="Johnson J."/>
            <person name="Lander E.S."/>
            <person name="Lindblad-Toh K."/>
        </authorList>
    </citation>
    <scope>NUCLEOTIDE SEQUENCE [LARGE SCALE GENOMIC DNA]</scope>
    <source>
        <strain evidence="6 7">JBL SC #1</strain>
    </source>
</reference>
<dbReference type="InterPro" id="IPR013871">
    <property type="entry name" value="Cysteine_rich_secretory"/>
</dbReference>
<comment type="similarity">
    <text evidence="1">Belongs to the CRISP family.</text>
</comment>